<dbReference type="HOGENOM" id="CLU_697736_0_0_0"/>
<evidence type="ECO:0008006" key="5">
    <source>
        <dbReference type="Google" id="ProtNLM"/>
    </source>
</evidence>
<sequence>MAIPHTHPQNRSGSGPLSPLPSAKGARWLCRRGFVLVVLALLGSPLFFYRPATAQKPYRVPQYRRPKASPPRFRPSVKPSRQVDQQAIALLKQMFHPSAPYSGLQRTQIGDRYSEQQIWADTHGRIRIQYLAPPQFAGDIMLILPGHFFDYHAREHRLDVATLPTNQEQKEIRQLVQGIRSGRLQAVVTGEENVAGRDCAIVTILENVPGQPMGIPQRKFWIDRQTGIVLRKEVWNARGMISATYMVNIAIGEEAGVTPQMFSPSSLPRVADVKPLFPSERPQFPSIEAAQPHVPFPILRPTQLPEGYVLSGIWLSDTPNNPSVVLRYSRGLNYFSLTERRVLRPNPRARYGPPAVLRGMEARWLQRAPDGSAIAIIYIGHLTPSEFAIVANSLQ</sequence>
<protein>
    <recommendedName>
        <fullName evidence="5">MucB/RseB N-terminal domain-containing protein</fullName>
    </recommendedName>
</protein>
<name>S0EUZ7_CHTCT</name>
<evidence type="ECO:0000313" key="4">
    <source>
        <dbReference type="Proteomes" id="UP000014227"/>
    </source>
</evidence>
<dbReference type="Gene3D" id="2.50.20.10">
    <property type="entry name" value="Lipoprotein localisation LolA/LolB/LppX"/>
    <property type="match status" value="1"/>
</dbReference>
<accession>S0EUZ7</accession>
<feature type="region of interest" description="Disordered" evidence="1">
    <location>
        <begin position="60"/>
        <end position="79"/>
    </location>
</feature>
<gene>
    <name evidence="3" type="ORF">CCALI_01708</name>
</gene>
<evidence type="ECO:0000313" key="3">
    <source>
        <dbReference type="EMBL" id="CCW35521.1"/>
    </source>
</evidence>
<feature type="transmembrane region" description="Helical" evidence="2">
    <location>
        <begin position="29"/>
        <end position="49"/>
    </location>
</feature>
<dbReference type="EMBL" id="HF951689">
    <property type="protein sequence ID" value="CCW35521.1"/>
    <property type="molecule type" value="Genomic_DNA"/>
</dbReference>
<dbReference type="Proteomes" id="UP000014227">
    <property type="component" value="Chromosome I"/>
</dbReference>
<dbReference type="STRING" id="454171.CP488_02384"/>
<evidence type="ECO:0000256" key="2">
    <source>
        <dbReference type="SAM" id="Phobius"/>
    </source>
</evidence>
<reference evidence="4" key="1">
    <citation type="submission" date="2013-03" db="EMBL/GenBank/DDBJ databases">
        <title>Genome sequence of Chthonomonas calidirosea, the first sequenced genome from the Armatimonadetes phylum (formally candidate division OP10).</title>
        <authorList>
            <person name="Lee K.C.Y."/>
            <person name="Morgan X.C."/>
            <person name="Dunfield P.F."/>
            <person name="Tamas I."/>
            <person name="Houghton K.M."/>
            <person name="Vyssotski M."/>
            <person name="Ryan J.L.J."/>
            <person name="Lagutin K."/>
            <person name="McDonald I.R."/>
            <person name="Stott M.B."/>
        </authorList>
    </citation>
    <scope>NUCLEOTIDE SEQUENCE [LARGE SCALE GENOMIC DNA]</scope>
    <source>
        <strain evidence="4">DSM 23976 / ICMP 18418 / T49</strain>
    </source>
</reference>
<keyword evidence="2" id="KW-0472">Membrane</keyword>
<dbReference type="PATRIC" id="fig|1303518.3.peg.1762"/>
<dbReference type="RefSeq" id="WP_016483052.1">
    <property type="nucleotide sequence ID" value="NC_021487.1"/>
</dbReference>
<dbReference type="InParanoid" id="S0EUZ7"/>
<organism evidence="3 4">
    <name type="scientific">Chthonomonas calidirosea (strain DSM 23976 / ICMP 18418 / T49)</name>
    <dbReference type="NCBI Taxonomy" id="1303518"/>
    <lineage>
        <taxon>Bacteria</taxon>
        <taxon>Bacillati</taxon>
        <taxon>Armatimonadota</taxon>
        <taxon>Chthonomonadia</taxon>
        <taxon>Chthonomonadales</taxon>
        <taxon>Chthonomonadaceae</taxon>
        <taxon>Chthonomonas</taxon>
    </lineage>
</organism>
<dbReference type="KEGG" id="ccz:CCALI_01708"/>
<keyword evidence="4" id="KW-1185">Reference proteome</keyword>
<proteinExistence type="predicted"/>
<keyword evidence="2" id="KW-1133">Transmembrane helix</keyword>
<evidence type="ECO:0000256" key="1">
    <source>
        <dbReference type="SAM" id="MobiDB-lite"/>
    </source>
</evidence>
<dbReference type="AlphaFoldDB" id="S0EUZ7"/>
<keyword evidence="2" id="KW-0812">Transmembrane</keyword>